<sequence length="414" mass="45749">MIFHDVIIIGGGASGVFSAISCKDLGLDVAILEGSDRICKKVLTTGNGRCNITNAFISYPFLNYHSDNNEFFIDTLKDFSVDDTVNFFSMLGLPLVTLEGSKMYPMSLQASSVVDLFRFAIEDRSIPLYTNHKVASIKKVKDTFTISIRDNDEVFSCNKLIIATGGKSATNTGSDGSGYTLSKSFGHSIVTPVPAIVQLKLDYKHLKALSGVKFNGYAEIFVNGKSKRKEFGEILFTDYGISGPPILQISRIASKSLSLKENVEIKIDMLPDISINDLNSFLDNHLGTFSYRSLADCFVGIINKKLIPVILKECSIPSIHKPAYELTWDERKTLLNIFKFWTFKVTDTNSFNNAQVTCGGINTCEVDPLTLQSKLIKNLYFCGEILDVDGDCGGFNLQWAWSSASKVAKSCYNF</sequence>
<dbReference type="Gene3D" id="3.50.50.60">
    <property type="entry name" value="FAD/NAD(P)-binding domain"/>
    <property type="match status" value="1"/>
</dbReference>
<protein>
    <recommendedName>
        <fullName evidence="8">Flavoprotein, HI0933 family</fullName>
    </recommendedName>
</protein>
<evidence type="ECO:0008006" key="8">
    <source>
        <dbReference type="Google" id="ProtNLM"/>
    </source>
</evidence>
<dbReference type="InterPro" id="IPR023166">
    <property type="entry name" value="BaiN-like_dom_sf"/>
</dbReference>
<keyword evidence="3" id="KW-0274">FAD</keyword>
<dbReference type="OrthoDB" id="9773233at2"/>
<dbReference type="SUPFAM" id="SSF51905">
    <property type="entry name" value="FAD/NAD(P)-binding domain"/>
    <property type="match status" value="1"/>
</dbReference>
<evidence type="ECO:0000256" key="1">
    <source>
        <dbReference type="ARBA" id="ARBA00001974"/>
    </source>
</evidence>
<dbReference type="Gene3D" id="2.40.30.10">
    <property type="entry name" value="Translation factors"/>
    <property type="match status" value="1"/>
</dbReference>
<dbReference type="InterPro" id="IPR004792">
    <property type="entry name" value="BaiN-like"/>
</dbReference>
<dbReference type="SUPFAM" id="SSF160996">
    <property type="entry name" value="HI0933 insert domain-like"/>
    <property type="match status" value="1"/>
</dbReference>
<comment type="cofactor">
    <cofactor evidence="1">
        <name>FAD</name>
        <dbReference type="ChEBI" id="CHEBI:57692"/>
    </cofactor>
</comment>
<dbReference type="EMBL" id="FOKI01000029">
    <property type="protein sequence ID" value="SFB32610.1"/>
    <property type="molecule type" value="Genomic_DNA"/>
</dbReference>
<accession>A0A1I1A859</accession>
<evidence type="ECO:0000313" key="6">
    <source>
        <dbReference type="EMBL" id="SFB32610.1"/>
    </source>
</evidence>
<dbReference type="InterPro" id="IPR036188">
    <property type="entry name" value="FAD/NAD-bd_sf"/>
</dbReference>
<feature type="domain" description="RsdA/BaiN/AoA(So)-like Rossmann fold-like" evidence="4">
    <location>
        <begin position="4"/>
        <end position="409"/>
    </location>
</feature>
<reference evidence="6 7" key="1">
    <citation type="submission" date="2016-10" db="EMBL/GenBank/DDBJ databases">
        <authorList>
            <person name="de Groot N.N."/>
        </authorList>
    </citation>
    <scope>NUCLEOTIDE SEQUENCE [LARGE SCALE GENOMIC DNA]</scope>
    <source>
        <strain evidence="6 7">DSM 12271</strain>
    </source>
</reference>
<dbReference type="Pfam" id="PF22780">
    <property type="entry name" value="HI0933_like_1st"/>
    <property type="match status" value="1"/>
</dbReference>
<dbReference type="RefSeq" id="WP_090042479.1">
    <property type="nucleotide sequence ID" value="NZ_FOKI01000029.1"/>
</dbReference>
<evidence type="ECO:0000256" key="2">
    <source>
        <dbReference type="ARBA" id="ARBA00022630"/>
    </source>
</evidence>
<dbReference type="Gene3D" id="1.10.8.260">
    <property type="entry name" value="HI0933 insert domain-like"/>
    <property type="match status" value="1"/>
</dbReference>
<feature type="domain" description="RsdA/BaiN/AoA(So)-like insert" evidence="5">
    <location>
        <begin position="193"/>
        <end position="356"/>
    </location>
</feature>
<keyword evidence="7" id="KW-1185">Reference proteome</keyword>
<gene>
    <name evidence="6" type="ORF">SAMN04488528_102946</name>
</gene>
<proteinExistence type="predicted"/>
<dbReference type="InterPro" id="IPR057661">
    <property type="entry name" value="RsdA/BaiN/AoA(So)_Rossmann"/>
</dbReference>
<evidence type="ECO:0000259" key="5">
    <source>
        <dbReference type="Pfam" id="PF22780"/>
    </source>
</evidence>
<dbReference type="PANTHER" id="PTHR42887:SF2">
    <property type="entry name" value="OS12G0638800 PROTEIN"/>
    <property type="match status" value="1"/>
</dbReference>
<dbReference type="PANTHER" id="PTHR42887">
    <property type="entry name" value="OS12G0638800 PROTEIN"/>
    <property type="match status" value="1"/>
</dbReference>
<organism evidence="6 7">
    <name type="scientific">Clostridium frigidicarnis</name>
    <dbReference type="NCBI Taxonomy" id="84698"/>
    <lineage>
        <taxon>Bacteria</taxon>
        <taxon>Bacillati</taxon>
        <taxon>Bacillota</taxon>
        <taxon>Clostridia</taxon>
        <taxon>Eubacteriales</taxon>
        <taxon>Clostridiaceae</taxon>
        <taxon>Clostridium</taxon>
    </lineage>
</organism>
<dbReference type="STRING" id="84698.SAMN04488528_102946"/>
<keyword evidence="2" id="KW-0285">Flavoprotein</keyword>
<dbReference type="InterPro" id="IPR055178">
    <property type="entry name" value="RsdA/BaiN/AoA(So)-like_dom"/>
</dbReference>
<name>A0A1I1A859_9CLOT</name>
<evidence type="ECO:0000256" key="3">
    <source>
        <dbReference type="ARBA" id="ARBA00022827"/>
    </source>
</evidence>
<dbReference type="Proteomes" id="UP000198619">
    <property type="component" value="Unassembled WGS sequence"/>
</dbReference>
<dbReference type="PRINTS" id="PR00411">
    <property type="entry name" value="PNDRDTASEI"/>
</dbReference>
<dbReference type="Pfam" id="PF03486">
    <property type="entry name" value="HI0933_like"/>
    <property type="match status" value="1"/>
</dbReference>
<dbReference type="AlphaFoldDB" id="A0A1I1A859"/>
<dbReference type="NCBIfam" id="TIGR00275">
    <property type="entry name" value="aminoacetone oxidase family FAD-binding enzyme"/>
    <property type="match status" value="1"/>
</dbReference>
<evidence type="ECO:0000313" key="7">
    <source>
        <dbReference type="Proteomes" id="UP000198619"/>
    </source>
</evidence>
<evidence type="ECO:0000259" key="4">
    <source>
        <dbReference type="Pfam" id="PF03486"/>
    </source>
</evidence>